<keyword evidence="3" id="KW-1185">Reference proteome</keyword>
<evidence type="ECO:0000313" key="3">
    <source>
        <dbReference type="Proteomes" id="UP000257109"/>
    </source>
</evidence>
<sequence length="230" mass="26565">MIGPIEPKASNGHRFILVTIDYFTKWVEAASYASVMRSVVVRFIKRDIICSYVLLAHIIKDNGTNLNNKMVTELCEQFKIKHHNSTPYHPKMNKVIEAANKNIKKIVQKMVVTYKDWHGMLPYALHAYLTLIRTSTGANPYSLVYHTKVVLPVEVEIPSLRVLIEVELSDAEWKRIKSAFDKEVRPHVFKEGDLVLRKILPNIRDQRGKWAPNDEGPYMVKHVFSRRAEA</sequence>
<dbReference type="OrthoDB" id="1637540at2759"/>
<evidence type="ECO:0000313" key="2">
    <source>
        <dbReference type="EMBL" id="RDX93005.1"/>
    </source>
</evidence>
<reference evidence="2" key="1">
    <citation type="submission" date="2018-05" db="EMBL/GenBank/DDBJ databases">
        <title>Draft genome of Mucuna pruriens seed.</title>
        <authorList>
            <person name="Nnadi N.E."/>
            <person name="Vos R."/>
            <person name="Hasami M.H."/>
            <person name="Devisetty U.K."/>
            <person name="Aguiy J.C."/>
        </authorList>
    </citation>
    <scope>NUCLEOTIDE SEQUENCE [LARGE SCALE GENOMIC DNA]</scope>
    <source>
        <strain evidence="2">JCA_2017</strain>
    </source>
</reference>
<comment type="caution">
    <text evidence="2">The sequence shown here is derived from an EMBL/GenBank/DDBJ whole genome shotgun (WGS) entry which is preliminary data.</text>
</comment>
<dbReference type="SUPFAM" id="SSF53098">
    <property type="entry name" value="Ribonuclease H-like"/>
    <property type="match status" value="1"/>
</dbReference>
<dbReference type="GO" id="GO:0015074">
    <property type="term" value="P:DNA integration"/>
    <property type="evidence" value="ECO:0007669"/>
    <property type="project" value="InterPro"/>
</dbReference>
<dbReference type="InterPro" id="IPR001584">
    <property type="entry name" value="Integrase_cat-core"/>
</dbReference>
<gene>
    <name evidence="2" type="primary">pol</name>
    <name evidence="2" type="ORF">CR513_24784</name>
</gene>
<dbReference type="PANTHER" id="PTHR48475:SF1">
    <property type="entry name" value="RNASE H TYPE-1 DOMAIN-CONTAINING PROTEIN"/>
    <property type="match status" value="1"/>
</dbReference>
<protein>
    <submittedName>
        <fullName evidence="2">Pol polyprotein</fullName>
    </submittedName>
</protein>
<accession>A0A371GR13</accession>
<dbReference type="PROSITE" id="PS50994">
    <property type="entry name" value="INTEGRASE"/>
    <property type="match status" value="1"/>
</dbReference>
<organism evidence="2 3">
    <name type="scientific">Mucuna pruriens</name>
    <name type="common">Velvet bean</name>
    <name type="synonym">Dolichos pruriens</name>
    <dbReference type="NCBI Taxonomy" id="157652"/>
    <lineage>
        <taxon>Eukaryota</taxon>
        <taxon>Viridiplantae</taxon>
        <taxon>Streptophyta</taxon>
        <taxon>Embryophyta</taxon>
        <taxon>Tracheophyta</taxon>
        <taxon>Spermatophyta</taxon>
        <taxon>Magnoliopsida</taxon>
        <taxon>eudicotyledons</taxon>
        <taxon>Gunneridae</taxon>
        <taxon>Pentapetalae</taxon>
        <taxon>rosids</taxon>
        <taxon>fabids</taxon>
        <taxon>Fabales</taxon>
        <taxon>Fabaceae</taxon>
        <taxon>Papilionoideae</taxon>
        <taxon>50 kb inversion clade</taxon>
        <taxon>NPAAA clade</taxon>
        <taxon>indigoferoid/millettioid clade</taxon>
        <taxon>Phaseoleae</taxon>
        <taxon>Mucuna</taxon>
    </lineage>
</organism>
<dbReference type="Pfam" id="PF00665">
    <property type="entry name" value="rve"/>
    <property type="match status" value="1"/>
</dbReference>
<name>A0A371GR13_MUCPR</name>
<proteinExistence type="predicted"/>
<dbReference type="Proteomes" id="UP000257109">
    <property type="component" value="Unassembled WGS sequence"/>
</dbReference>
<dbReference type="GO" id="GO:0003676">
    <property type="term" value="F:nucleic acid binding"/>
    <property type="evidence" value="ECO:0007669"/>
    <property type="project" value="InterPro"/>
</dbReference>
<dbReference type="InterPro" id="IPR012337">
    <property type="entry name" value="RNaseH-like_sf"/>
</dbReference>
<dbReference type="EMBL" id="QJKJ01004721">
    <property type="protein sequence ID" value="RDX93005.1"/>
    <property type="molecule type" value="Genomic_DNA"/>
</dbReference>
<dbReference type="InterPro" id="IPR036397">
    <property type="entry name" value="RNaseH_sf"/>
</dbReference>
<evidence type="ECO:0000259" key="1">
    <source>
        <dbReference type="PROSITE" id="PS50994"/>
    </source>
</evidence>
<feature type="non-terminal residue" evidence="2">
    <location>
        <position position="1"/>
    </location>
</feature>
<dbReference type="PANTHER" id="PTHR48475">
    <property type="entry name" value="RIBONUCLEASE H"/>
    <property type="match status" value="1"/>
</dbReference>
<dbReference type="Gene3D" id="3.30.420.10">
    <property type="entry name" value="Ribonuclease H-like superfamily/Ribonuclease H"/>
    <property type="match status" value="1"/>
</dbReference>
<feature type="domain" description="Integrase catalytic" evidence="1">
    <location>
        <begin position="1"/>
        <end position="148"/>
    </location>
</feature>
<dbReference type="AlphaFoldDB" id="A0A371GR13"/>